<keyword evidence="2" id="KW-1185">Reference proteome</keyword>
<dbReference type="EMBL" id="CM023479">
    <property type="protein sequence ID" value="KAH7974021.1"/>
    <property type="molecule type" value="Genomic_DNA"/>
</dbReference>
<evidence type="ECO:0000313" key="1">
    <source>
        <dbReference type="EMBL" id="KAH7974021.1"/>
    </source>
</evidence>
<evidence type="ECO:0000313" key="2">
    <source>
        <dbReference type="Proteomes" id="UP000821865"/>
    </source>
</evidence>
<name>A0ACB8DNR6_DERSI</name>
<gene>
    <name evidence="1" type="ORF">HPB49_008416</name>
</gene>
<dbReference type="Proteomes" id="UP000821865">
    <property type="component" value="Chromosome 10"/>
</dbReference>
<protein>
    <submittedName>
        <fullName evidence="1">Uncharacterized protein</fullName>
    </submittedName>
</protein>
<accession>A0ACB8DNR6</accession>
<sequence length="85" mass="9521">MWVSLQSGEPSHGIKGPSALAHMPNFDVVWAVCLDYMHCVLEGVARQLADIWFGSVDSPSYIGKPAQIKRVDKRLLSIKPPQWFI</sequence>
<proteinExistence type="predicted"/>
<comment type="caution">
    <text evidence="1">The sequence shown here is derived from an EMBL/GenBank/DDBJ whole genome shotgun (WGS) entry which is preliminary data.</text>
</comment>
<organism evidence="1 2">
    <name type="scientific">Dermacentor silvarum</name>
    <name type="common">Tick</name>
    <dbReference type="NCBI Taxonomy" id="543639"/>
    <lineage>
        <taxon>Eukaryota</taxon>
        <taxon>Metazoa</taxon>
        <taxon>Ecdysozoa</taxon>
        <taxon>Arthropoda</taxon>
        <taxon>Chelicerata</taxon>
        <taxon>Arachnida</taxon>
        <taxon>Acari</taxon>
        <taxon>Parasitiformes</taxon>
        <taxon>Ixodida</taxon>
        <taxon>Ixodoidea</taxon>
        <taxon>Ixodidae</taxon>
        <taxon>Rhipicephalinae</taxon>
        <taxon>Dermacentor</taxon>
    </lineage>
</organism>
<reference evidence="1" key="1">
    <citation type="submission" date="2020-05" db="EMBL/GenBank/DDBJ databases">
        <title>Large-scale comparative analyses of tick genomes elucidate their genetic diversity and vector capacities.</title>
        <authorList>
            <person name="Jia N."/>
            <person name="Wang J."/>
            <person name="Shi W."/>
            <person name="Du L."/>
            <person name="Sun Y."/>
            <person name="Zhan W."/>
            <person name="Jiang J."/>
            <person name="Wang Q."/>
            <person name="Zhang B."/>
            <person name="Ji P."/>
            <person name="Sakyi L.B."/>
            <person name="Cui X."/>
            <person name="Yuan T."/>
            <person name="Jiang B."/>
            <person name="Yang W."/>
            <person name="Lam T.T.-Y."/>
            <person name="Chang Q."/>
            <person name="Ding S."/>
            <person name="Wang X."/>
            <person name="Zhu J."/>
            <person name="Ruan X."/>
            <person name="Zhao L."/>
            <person name="Wei J."/>
            <person name="Que T."/>
            <person name="Du C."/>
            <person name="Cheng J."/>
            <person name="Dai P."/>
            <person name="Han X."/>
            <person name="Huang E."/>
            <person name="Gao Y."/>
            <person name="Liu J."/>
            <person name="Shao H."/>
            <person name="Ye R."/>
            <person name="Li L."/>
            <person name="Wei W."/>
            <person name="Wang X."/>
            <person name="Wang C."/>
            <person name="Yang T."/>
            <person name="Huo Q."/>
            <person name="Li W."/>
            <person name="Guo W."/>
            <person name="Chen H."/>
            <person name="Zhou L."/>
            <person name="Ni X."/>
            <person name="Tian J."/>
            <person name="Zhou Y."/>
            <person name="Sheng Y."/>
            <person name="Liu T."/>
            <person name="Pan Y."/>
            <person name="Xia L."/>
            <person name="Li J."/>
            <person name="Zhao F."/>
            <person name="Cao W."/>
        </authorList>
    </citation>
    <scope>NUCLEOTIDE SEQUENCE</scope>
    <source>
        <strain evidence="1">Dsil-2018</strain>
    </source>
</reference>